<name>S3K1X4_TREMA</name>
<keyword evidence="1" id="KW-1133">Transmembrane helix</keyword>
<dbReference type="EMBL" id="ATFF01000006">
    <property type="protein sequence ID" value="EPF31515.1"/>
    <property type="molecule type" value="Genomic_DNA"/>
</dbReference>
<dbReference type="STRING" id="1125699.HMPREF9194_01862"/>
<keyword evidence="1" id="KW-0812">Transmembrane</keyword>
<evidence type="ECO:0008006" key="4">
    <source>
        <dbReference type="Google" id="ProtNLM"/>
    </source>
</evidence>
<comment type="caution">
    <text evidence="2">The sequence shown here is derived from an EMBL/GenBank/DDBJ whole genome shotgun (WGS) entry which is preliminary data.</text>
</comment>
<dbReference type="eggNOG" id="ENOG5031CRX">
    <property type="taxonomic scope" value="Bacteria"/>
</dbReference>
<feature type="transmembrane region" description="Helical" evidence="1">
    <location>
        <begin position="118"/>
        <end position="138"/>
    </location>
</feature>
<dbReference type="AlphaFoldDB" id="S3K1X4"/>
<evidence type="ECO:0000313" key="2">
    <source>
        <dbReference type="EMBL" id="EPF31515.1"/>
    </source>
</evidence>
<keyword evidence="1" id="KW-0472">Membrane</keyword>
<evidence type="ECO:0000256" key="1">
    <source>
        <dbReference type="SAM" id="Phobius"/>
    </source>
</evidence>
<organism evidence="2 3">
    <name type="scientific">Treponema maltophilum ATCC 51939</name>
    <dbReference type="NCBI Taxonomy" id="1125699"/>
    <lineage>
        <taxon>Bacteria</taxon>
        <taxon>Pseudomonadati</taxon>
        <taxon>Spirochaetota</taxon>
        <taxon>Spirochaetia</taxon>
        <taxon>Spirochaetales</taxon>
        <taxon>Treponemataceae</taxon>
        <taxon>Treponema</taxon>
    </lineage>
</organism>
<dbReference type="PATRIC" id="fig|1125699.3.peg.1882"/>
<proteinExistence type="predicted"/>
<dbReference type="RefSeq" id="WP_016526124.1">
    <property type="nucleotide sequence ID" value="NZ_KE332518.1"/>
</dbReference>
<dbReference type="HOGENOM" id="CLU_141081_0_0_12"/>
<dbReference type="Proteomes" id="UP000014541">
    <property type="component" value="Unassembled WGS sequence"/>
</dbReference>
<gene>
    <name evidence="2" type="ORF">HMPREF9194_01862</name>
</gene>
<dbReference type="OrthoDB" id="361537at2"/>
<keyword evidence="3" id="KW-1185">Reference proteome</keyword>
<sequence>MKNAKCDAFTERFLALDKNERMDAAMKIHALMCRDCRDFIRLYAKAEKLCAEPLQAVLPQNDPTLALIIKKIAPTASQKEEEGVELISLKRWIISGFILVFAVFLFGVFSTIDGSSKLHMLLFLCFALFISCYCAFFIGSNLNFFIKRFGF</sequence>
<evidence type="ECO:0000313" key="3">
    <source>
        <dbReference type="Proteomes" id="UP000014541"/>
    </source>
</evidence>
<accession>S3K1X4</accession>
<protein>
    <recommendedName>
        <fullName evidence="4">Zinc-finger domain-containing protein</fullName>
    </recommendedName>
</protein>
<reference evidence="2 3" key="1">
    <citation type="submission" date="2013-04" db="EMBL/GenBank/DDBJ databases">
        <title>The Genome Sequence of Treponema maltophilum ATCC 51939.</title>
        <authorList>
            <consortium name="The Broad Institute Genomics Platform"/>
            <person name="Earl A."/>
            <person name="Ward D."/>
            <person name="Feldgarden M."/>
            <person name="Gevers D."/>
            <person name="Leonetti C."/>
            <person name="Blanton J.M."/>
            <person name="Dewhirst F.E."/>
            <person name="Izard J."/>
            <person name="Walker B."/>
            <person name="Young S."/>
            <person name="Zeng Q."/>
            <person name="Gargeya S."/>
            <person name="Fitzgerald M."/>
            <person name="Haas B."/>
            <person name="Abouelleil A."/>
            <person name="Allen A.W."/>
            <person name="Alvarado L."/>
            <person name="Arachchi H.M."/>
            <person name="Berlin A.M."/>
            <person name="Chapman S.B."/>
            <person name="Gainer-Dewar J."/>
            <person name="Goldberg J."/>
            <person name="Griggs A."/>
            <person name="Gujja S."/>
            <person name="Hansen M."/>
            <person name="Howarth C."/>
            <person name="Imamovic A."/>
            <person name="Ireland A."/>
            <person name="Larimer J."/>
            <person name="McCowan C."/>
            <person name="Murphy C."/>
            <person name="Pearson M."/>
            <person name="Poon T.W."/>
            <person name="Priest M."/>
            <person name="Roberts A."/>
            <person name="Saif S."/>
            <person name="Shea T."/>
            <person name="Sisk P."/>
            <person name="Sykes S."/>
            <person name="Wortman J."/>
            <person name="Nusbaum C."/>
            <person name="Birren B."/>
        </authorList>
    </citation>
    <scope>NUCLEOTIDE SEQUENCE [LARGE SCALE GENOMIC DNA]</scope>
    <source>
        <strain evidence="2 3">ATCC 51939</strain>
    </source>
</reference>
<feature type="transmembrane region" description="Helical" evidence="1">
    <location>
        <begin position="92"/>
        <end position="112"/>
    </location>
</feature>